<dbReference type="EC" id="2.3.1.286" evidence="1"/>
<feature type="compositionally biased region" description="Basic and acidic residues" evidence="8">
    <location>
        <begin position="144"/>
        <end position="156"/>
    </location>
</feature>
<dbReference type="Gene3D" id="3.40.50.1220">
    <property type="entry name" value="TPP-binding domain"/>
    <property type="match status" value="1"/>
</dbReference>
<evidence type="ECO:0000256" key="8">
    <source>
        <dbReference type="SAM" id="MobiDB-lite"/>
    </source>
</evidence>
<keyword evidence="2" id="KW-0808">Transferase</keyword>
<keyword evidence="3 7" id="KW-0479">Metal-binding</keyword>
<dbReference type="STRING" id="7574.A0A1S3H608"/>
<dbReference type="GeneID" id="106151724"/>
<feature type="binding site" evidence="7">
    <location>
        <position position="235"/>
    </location>
    <ligand>
        <name>Zn(2+)</name>
        <dbReference type="ChEBI" id="CHEBI:29105"/>
    </ligand>
</feature>
<dbReference type="Proteomes" id="UP000085678">
    <property type="component" value="Unplaced"/>
</dbReference>
<feature type="signal peptide" evidence="9">
    <location>
        <begin position="1"/>
        <end position="17"/>
    </location>
</feature>
<dbReference type="Pfam" id="PF02146">
    <property type="entry name" value="SIR2"/>
    <property type="match status" value="1"/>
</dbReference>
<evidence type="ECO:0000313" key="11">
    <source>
        <dbReference type="Proteomes" id="UP000085678"/>
    </source>
</evidence>
<feature type="binding site" evidence="7">
    <location>
        <position position="275"/>
    </location>
    <ligand>
        <name>Zn(2+)</name>
        <dbReference type="ChEBI" id="CHEBI:29105"/>
    </ligand>
</feature>
<dbReference type="PANTHER" id="PTHR11085">
    <property type="entry name" value="NAD-DEPENDENT PROTEIN DEACYLASE SIRTUIN-5, MITOCHONDRIAL-RELATED"/>
    <property type="match status" value="1"/>
</dbReference>
<dbReference type="OrthoDB" id="2919105at2759"/>
<proteinExistence type="inferred from homology"/>
<comment type="similarity">
    <text evidence="6">Belongs to the sirtuin family. Class IV subfamily.</text>
</comment>
<evidence type="ECO:0000313" key="12">
    <source>
        <dbReference type="RefSeq" id="XP_013380559.2"/>
    </source>
</evidence>
<organism evidence="11 12">
    <name type="scientific">Lingula anatina</name>
    <name type="common">Brachiopod</name>
    <name type="synonym">Lingula unguis</name>
    <dbReference type="NCBI Taxonomy" id="7574"/>
    <lineage>
        <taxon>Eukaryota</taxon>
        <taxon>Metazoa</taxon>
        <taxon>Spiralia</taxon>
        <taxon>Lophotrochozoa</taxon>
        <taxon>Brachiopoda</taxon>
        <taxon>Linguliformea</taxon>
        <taxon>Lingulata</taxon>
        <taxon>Lingulida</taxon>
        <taxon>Linguloidea</taxon>
        <taxon>Lingulidae</taxon>
        <taxon>Lingula</taxon>
    </lineage>
</organism>
<dbReference type="GO" id="GO:0070403">
    <property type="term" value="F:NAD+ binding"/>
    <property type="evidence" value="ECO:0007669"/>
    <property type="project" value="InterPro"/>
</dbReference>
<feature type="active site" description="Proton acceptor" evidence="7">
    <location>
        <position position="224"/>
    </location>
</feature>
<feature type="domain" description="Deacetylase sirtuin-type" evidence="10">
    <location>
        <begin position="105"/>
        <end position="387"/>
    </location>
</feature>
<evidence type="ECO:0000259" key="10">
    <source>
        <dbReference type="PROSITE" id="PS50305"/>
    </source>
</evidence>
<dbReference type="RefSeq" id="XP_013380559.2">
    <property type="nucleotide sequence ID" value="XM_013525105.2"/>
</dbReference>
<gene>
    <name evidence="12" type="primary">LOC106151724</name>
</gene>
<evidence type="ECO:0000256" key="6">
    <source>
        <dbReference type="ARBA" id="ARBA00038170"/>
    </source>
</evidence>
<dbReference type="Gene3D" id="2.20.28.200">
    <property type="match status" value="1"/>
</dbReference>
<feature type="binding site" evidence="7">
    <location>
        <position position="232"/>
    </location>
    <ligand>
        <name>Zn(2+)</name>
        <dbReference type="ChEBI" id="CHEBI:29105"/>
    </ligand>
</feature>
<dbReference type="PANTHER" id="PTHR11085:SF12">
    <property type="entry name" value="NAD-DEPENDENT PROTEIN DEACYLASE SIRTUIN-6"/>
    <property type="match status" value="1"/>
</dbReference>
<keyword evidence="5" id="KW-0520">NAD</keyword>
<dbReference type="GO" id="GO:0005634">
    <property type="term" value="C:nucleus"/>
    <property type="evidence" value="ECO:0007669"/>
    <property type="project" value="TreeGrafter"/>
</dbReference>
<dbReference type="InterPro" id="IPR029035">
    <property type="entry name" value="DHS-like_NAD/FAD-binding_dom"/>
</dbReference>
<dbReference type="InterPro" id="IPR003000">
    <property type="entry name" value="Sirtuin"/>
</dbReference>
<dbReference type="GO" id="GO:0003714">
    <property type="term" value="F:transcription corepressor activity"/>
    <property type="evidence" value="ECO:0007669"/>
    <property type="project" value="TreeGrafter"/>
</dbReference>
<dbReference type="GO" id="GO:0046872">
    <property type="term" value="F:metal ion binding"/>
    <property type="evidence" value="ECO:0007669"/>
    <property type="project" value="UniProtKB-KW"/>
</dbReference>
<evidence type="ECO:0000256" key="1">
    <source>
        <dbReference type="ARBA" id="ARBA00012928"/>
    </source>
</evidence>
<dbReference type="InterPro" id="IPR026590">
    <property type="entry name" value="Ssirtuin_cat_dom"/>
</dbReference>
<feature type="chain" id="PRO_5015141105" description="protein acetyllysine N-acetyltransferase" evidence="9">
    <location>
        <begin position="18"/>
        <end position="405"/>
    </location>
</feature>
<keyword evidence="4 7" id="KW-0862">Zinc</keyword>
<evidence type="ECO:0000256" key="3">
    <source>
        <dbReference type="ARBA" id="ARBA00022723"/>
    </source>
</evidence>
<feature type="binding site" evidence="7">
    <location>
        <position position="270"/>
    </location>
    <ligand>
        <name>Zn(2+)</name>
        <dbReference type="ChEBI" id="CHEBI:29105"/>
    </ligand>
</feature>
<dbReference type="PROSITE" id="PS50305">
    <property type="entry name" value="SIRTUIN"/>
    <property type="match status" value="1"/>
</dbReference>
<dbReference type="KEGG" id="lak:106151724"/>
<reference evidence="12" key="1">
    <citation type="submission" date="2025-08" db="UniProtKB">
        <authorList>
            <consortium name="RefSeq"/>
        </authorList>
    </citation>
    <scope>IDENTIFICATION</scope>
    <source>
        <tissue evidence="12">Gonads</tissue>
    </source>
</reference>
<keyword evidence="9" id="KW-0732">Signal</keyword>
<feature type="compositionally biased region" description="Basic residues" evidence="8">
    <location>
        <begin position="162"/>
        <end position="171"/>
    </location>
</feature>
<evidence type="ECO:0000256" key="9">
    <source>
        <dbReference type="SAM" id="SignalP"/>
    </source>
</evidence>
<accession>A0A1S3H608</accession>
<dbReference type="GO" id="GO:0000122">
    <property type="term" value="P:negative regulation of transcription by RNA polymerase II"/>
    <property type="evidence" value="ECO:0007669"/>
    <property type="project" value="TreeGrafter"/>
</dbReference>
<evidence type="ECO:0000256" key="4">
    <source>
        <dbReference type="ARBA" id="ARBA00022833"/>
    </source>
</evidence>
<dbReference type="InterPro" id="IPR050134">
    <property type="entry name" value="NAD-dep_sirtuin_deacylases"/>
</dbReference>
<dbReference type="InParanoid" id="A0A1S3H608"/>
<dbReference type="AlphaFoldDB" id="A0A1S3H608"/>
<feature type="region of interest" description="Disordered" evidence="8">
    <location>
        <begin position="144"/>
        <end position="174"/>
    </location>
</feature>
<evidence type="ECO:0000256" key="7">
    <source>
        <dbReference type="PROSITE-ProRule" id="PRU00236"/>
    </source>
</evidence>
<dbReference type="GO" id="GO:0017136">
    <property type="term" value="F:histone deacetylase activity, NAD-dependent"/>
    <property type="evidence" value="ECO:0007669"/>
    <property type="project" value="TreeGrafter"/>
</dbReference>
<dbReference type="SUPFAM" id="SSF52467">
    <property type="entry name" value="DHS-like NAD/FAD-binding domain"/>
    <property type="match status" value="1"/>
</dbReference>
<evidence type="ECO:0000256" key="5">
    <source>
        <dbReference type="ARBA" id="ARBA00023027"/>
    </source>
</evidence>
<name>A0A1S3H608_LINAN</name>
<evidence type="ECO:0000256" key="2">
    <source>
        <dbReference type="ARBA" id="ARBA00022679"/>
    </source>
</evidence>
<keyword evidence="11" id="KW-1185">Reference proteome</keyword>
<protein>
    <recommendedName>
        <fullName evidence="1">protein acetyllysine N-acetyltransferase</fullName>
        <ecNumber evidence="1">2.3.1.286</ecNumber>
    </recommendedName>
</protein>
<sequence length="405" mass="46038">MHVEIIYLMAEAPVLLSAVVCQYKQCGQDTAGEDRTEVRTFEPEQTGLKETKALVNWHASGDATFHRRCWVELTEKCKRTEDGVSAEEIKMIKEAKKTAEYFDCDERVKSEAKRVSQMIMTSSHCIAFTGAGISTSAGIGDFRGKTGKWTEKDRAKATGKPTKSKGKRPKGNKGVIFENLRPTYTHEALCKLLQMGLLRYVISQNTDGLHRLSGIPRDSISELHGNSFHEKCEKCGARYERPYRVKSRMENVVPKKCKNCRINHRTGRKCERKGCDGYLMNTIINFGDDLEDEPMDRASEHAQKNDLVLCLGTSLTVSPANELVEEGKKPVRMLICNRQPTDFDPMCYKINSETKSQVGSRVFGDCDHLMREVMKCILPQDALQEWEDGREDRMEEYNKQRESVD</sequence>